<sequence>MKITVKSLSYSTYSSFINCPQQFFYSKILKKRPVGVSANLPFGSGVHAAAEYMYRRQQAFQEPPEVDVLMRIFQSVFDHSTDVIYGEKQPKEQLFSTARQLLTLLVNEPPVRVIAVEHEILVPVDGFYVIGRIDLLTEDQNGLILWDIKTGAKKYSDEDLKRVAQQLALYGLGISKPVRYAVKTLLKLKEPRIENLQVPVTQADHQEIIEQLLMVKDAMECGKPYRIRSYRCETCGFKHLCDPNNQKENTL</sequence>
<dbReference type="AlphaFoldDB" id="A0A1F7FFX3"/>
<dbReference type="EMBL" id="MFYX01000055">
    <property type="protein sequence ID" value="OGK05491.1"/>
    <property type="molecule type" value="Genomic_DNA"/>
</dbReference>
<evidence type="ECO:0000259" key="1">
    <source>
        <dbReference type="Pfam" id="PF12705"/>
    </source>
</evidence>
<dbReference type="InterPro" id="IPR038726">
    <property type="entry name" value="PDDEXK_AddAB-type"/>
</dbReference>
<name>A0A1F7FFX3_UNCRA</name>
<reference evidence="2 3" key="1">
    <citation type="journal article" date="2016" name="Nat. Commun.">
        <title>Thousands of microbial genomes shed light on interconnected biogeochemical processes in an aquifer system.</title>
        <authorList>
            <person name="Anantharaman K."/>
            <person name="Brown C.T."/>
            <person name="Hug L.A."/>
            <person name="Sharon I."/>
            <person name="Castelle C.J."/>
            <person name="Probst A.J."/>
            <person name="Thomas B.C."/>
            <person name="Singh A."/>
            <person name="Wilkins M.J."/>
            <person name="Karaoz U."/>
            <person name="Brodie E.L."/>
            <person name="Williams K.H."/>
            <person name="Hubbard S.S."/>
            <person name="Banfield J.F."/>
        </authorList>
    </citation>
    <scope>NUCLEOTIDE SEQUENCE [LARGE SCALE GENOMIC DNA]</scope>
</reference>
<protein>
    <recommendedName>
        <fullName evidence="1">PD-(D/E)XK endonuclease-like domain-containing protein</fullName>
    </recommendedName>
</protein>
<evidence type="ECO:0000313" key="3">
    <source>
        <dbReference type="Proteomes" id="UP000179243"/>
    </source>
</evidence>
<accession>A0A1F7FFX3</accession>
<feature type="domain" description="PD-(D/E)XK endonuclease-like" evidence="1">
    <location>
        <begin position="7"/>
        <end position="242"/>
    </location>
</feature>
<evidence type="ECO:0000313" key="2">
    <source>
        <dbReference type="EMBL" id="OGK05491.1"/>
    </source>
</evidence>
<dbReference type="InterPro" id="IPR011604">
    <property type="entry name" value="PDDEXK-like_dom_sf"/>
</dbReference>
<dbReference type="Gene3D" id="3.90.320.10">
    <property type="match status" value="1"/>
</dbReference>
<comment type="caution">
    <text evidence="2">The sequence shown here is derived from an EMBL/GenBank/DDBJ whole genome shotgun (WGS) entry which is preliminary data.</text>
</comment>
<dbReference type="Pfam" id="PF12705">
    <property type="entry name" value="PDDEXK_1"/>
    <property type="match status" value="1"/>
</dbReference>
<organism evidence="2 3">
    <name type="scientific">Candidatus Raymondbacteria bacterium RIFOXYD12_FULL_49_13</name>
    <dbReference type="NCBI Taxonomy" id="1817890"/>
    <lineage>
        <taxon>Bacteria</taxon>
        <taxon>Raymondiibacteriota</taxon>
    </lineage>
</organism>
<proteinExistence type="predicted"/>
<dbReference type="Proteomes" id="UP000179243">
    <property type="component" value="Unassembled WGS sequence"/>
</dbReference>
<gene>
    <name evidence="2" type="ORF">A2519_05220</name>
</gene>